<dbReference type="InterPro" id="IPR001810">
    <property type="entry name" value="F-box_dom"/>
</dbReference>
<evidence type="ECO:0000259" key="1">
    <source>
        <dbReference type="PROSITE" id="PS50181"/>
    </source>
</evidence>
<dbReference type="Proteomes" id="UP000235672">
    <property type="component" value="Unassembled WGS sequence"/>
</dbReference>
<reference evidence="2 3" key="1">
    <citation type="submission" date="2016-05" db="EMBL/GenBank/DDBJ databases">
        <title>A degradative enzymes factory behind the ericoid mycorrhizal symbiosis.</title>
        <authorList>
            <consortium name="DOE Joint Genome Institute"/>
            <person name="Martino E."/>
            <person name="Morin E."/>
            <person name="Grelet G."/>
            <person name="Kuo A."/>
            <person name="Kohler A."/>
            <person name="Daghino S."/>
            <person name="Barry K."/>
            <person name="Choi C."/>
            <person name="Cichocki N."/>
            <person name="Clum A."/>
            <person name="Copeland A."/>
            <person name="Hainaut M."/>
            <person name="Haridas S."/>
            <person name="Labutti K."/>
            <person name="Lindquist E."/>
            <person name="Lipzen A."/>
            <person name="Khouja H.-R."/>
            <person name="Murat C."/>
            <person name="Ohm R."/>
            <person name="Olson A."/>
            <person name="Spatafora J."/>
            <person name="Veneault-Fourrey C."/>
            <person name="Henrissat B."/>
            <person name="Grigoriev I."/>
            <person name="Martin F."/>
            <person name="Perotto S."/>
        </authorList>
    </citation>
    <scope>NUCLEOTIDE SEQUENCE [LARGE SCALE GENOMIC DNA]</scope>
    <source>
        <strain evidence="2 3">UAMH 7357</strain>
    </source>
</reference>
<gene>
    <name evidence="2" type="ORF">NA56DRAFT_732188</name>
</gene>
<feature type="domain" description="F-box" evidence="1">
    <location>
        <begin position="55"/>
        <end position="102"/>
    </location>
</feature>
<proteinExistence type="predicted"/>
<dbReference type="EMBL" id="KZ613510">
    <property type="protein sequence ID" value="PMD15802.1"/>
    <property type="molecule type" value="Genomic_DNA"/>
</dbReference>
<accession>A0A2J6PP63</accession>
<evidence type="ECO:0000313" key="3">
    <source>
        <dbReference type="Proteomes" id="UP000235672"/>
    </source>
</evidence>
<sequence>MQPRDLPSIKHKRGSLTKREACATVNPYMPNKSPTAMKFAIYTESTETESLSTRKNHLFSLPLEVLLLILVELPLDSYLDLVQTSKFLREFLKRNAALICNMFILNRARQINEDDDAYGQDLRLKLTQPGPQLLLWLQFGTVLAKVPRNNQGQLAINGSSTVTYLRWLNEDLRWDEDDNKTSPRGFARRELLWYYGVPEN</sequence>
<dbReference type="InterPro" id="IPR036047">
    <property type="entry name" value="F-box-like_dom_sf"/>
</dbReference>
<dbReference type="PROSITE" id="PS50181">
    <property type="entry name" value="FBOX"/>
    <property type="match status" value="1"/>
</dbReference>
<name>A0A2J6PP63_9HELO</name>
<protein>
    <recommendedName>
        <fullName evidence="1">F-box domain-containing protein</fullName>
    </recommendedName>
</protein>
<evidence type="ECO:0000313" key="2">
    <source>
        <dbReference type="EMBL" id="PMD15802.1"/>
    </source>
</evidence>
<dbReference type="AlphaFoldDB" id="A0A2J6PP63"/>
<keyword evidence="3" id="KW-1185">Reference proteome</keyword>
<dbReference type="SUPFAM" id="SSF81383">
    <property type="entry name" value="F-box domain"/>
    <property type="match status" value="1"/>
</dbReference>
<organism evidence="2 3">
    <name type="scientific">Hyaloscypha hepaticicola</name>
    <dbReference type="NCBI Taxonomy" id="2082293"/>
    <lineage>
        <taxon>Eukaryota</taxon>
        <taxon>Fungi</taxon>
        <taxon>Dikarya</taxon>
        <taxon>Ascomycota</taxon>
        <taxon>Pezizomycotina</taxon>
        <taxon>Leotiomycetes</taxon>
        <taxon>Helotiales</taxon>
        <taxon>Hyaloscyphaceae</taxon>
        <taxon>Hyaloscypha</taxon>
    </lineage>
</organism>